<proteinExistence type="predicted"/>
<reference evidence="1" key="1">
    <citation type="submission" date="2023-08" db="EMBL/GenBank/DDBJ databases">
        <title>A de novo genome assembly of Solanum verrucosum Schlechtendal, a Mexican diploid species geographically isolated from the other diploid A-genome species in potato relatives.</title>
        <authorList>
            <person name="Hosaka K."/>
        </authorList>
    </citation>
    <scope>NUCLEOTIDE SEQUENCE</scope>
    <source>
        <tissue evidence="1">Young leaves</tissue>
    </source>
</reference>
<evidence type="ECO:0000313" key="2">
    <source>
        <dbReference type="Proteomes" id="UP001234989"/>
    </source>
</evidence>
<gene>
    <name evidence="1" type="ORF">MTR67_035157</name>
</gene>
<dbReference type="Proteomes" id="UP001234989">
    <property type="component" value="Chromosome 8"/>
</dbReference>
<dbReference type="AlphaFoldDB" id="A0AAF0U9G1"/>
<evidence type="ECO:0000313" key="1">
    <source>
        <dbReference type="EMBL" id="WMV41772.1"/>
    </source>
</evidence>
<name>A0AAF0U9G1_SOLVR</name>
<keyword evidence="2" id="KW-1185">Reference proteome</keyword>
<organism evidence="1 2">
    <name type="scientific">Solanum verrucosum</name>
    <dbReference type="NCBI Taxonomy" id="315347"/>
    <lineage>
        <taxon>Eukaryota</taxon>
        <taxon>Viridiplantae</taxon>
        <taxon>Streptophyta</taxon>
        <taxon>Embryophyta</taxon>
        <taxon>Tracheophyta</taxon>
        <taxon>Spermatophyta</taxon>
        <taxon>Magnoliopsida</taxon>
        <taxon>eudicotyledons</taxon>
        <taxon>Gunneridae</taxon>
        <taxon>Pentapetalae</taxon>
        <taxon>asterids</taxon>
        <taxon>lamiids</taxon>
        <taxon>Solanales</taxon>
        <taxon>Solanaceae</taxon>
        <taxon>Solanoideae</taxon>
        <taxon>Solaneae</taxon>
        <taxon>Solanum</taxon>
    </lineage>
</organism>
<dbReference type="EMBL" id="CP133619">
    <property type="protein sequence ID" value="WMV41772.1"/>
    <property type="molecule type" value="Genomic_DNA"/>
</dbReference>
<accession>A0AAF0U9G1</accession>
<sequence>MVLVDPCLTRLVRVHIVDLQVKEGVIDSSGYTRQGSDIDHMCQPLVVPISISTPIGDSLVVDWVYRVFSDIFYSETQAKLILLDMLHFDVILETTGVVREFMDVFPIDLGGVTLDCDIDFVFDLDPGTKPISTSPYRMALMELKNLKAQLEDSL</sequence>
<protein>
    <submittedName>
        <fullName evidence="1">Uncharacterized protein</fullName>
    </submittedName>
</protein>